<evidence type="ECO:0000256" key="8">
    <source>
        <dbReference type="ARBA" id="ARBA00045670"/>
    </source>
</evidence>
<evidence type="ECO:0000256" key="4">
    <source>
        <dbReference type="ARBA" id="ARBA00022824"/>
    </source>
</evidence>
<dbReference type="InterPro" id="IPR007653">
    <property type="entry name" value="SPC3"/>
</dbReference>
<evidence type="ECO:0000256" key="6">
    <source>
        <dbReference type="ARBA" id="ARBA00022989"/>
    </source>
</evidence>
<keyword evidence="3" id="KW-0812">Transmembrane</keyword>
<dbReference type="STRING" id="94130.A0A2Z6RBF3"/>
<reference evidence="10 12" key="1">
    <citation type="submission" date="2017-11" db="EMBL/GenBank/DDBJ databases">
        <title>The genome of Rhizophagus clarus HR1 reveals common genetic basis of auxotrophy among arbuscular mycorrhizal fungi.</title>
        <authorList>
            <person name="Kobayashi Y."/>
        </authorList>
    </citation>
    <scope>NUCLEOTIDE SEQUENCE [LARGE SCALE GENOMIC DNA]</scope>
    <source>
        <strain evidence="10 12">HR1</strain>
    </source>
</reference>
<accession>A0A2Z6RBF3</accession>
<comment type="subcellular location">
    <subcellularLocation>
        <location evidence="1">Endoplasmic reticulum membrane</location>
        <topology evidence="1">Single-pass type II membrane protein</topology>
    </subcellularLocation>
</comment>
<evidence type="ECO:0000256" key="2">
    <source>
        <dbReference type="ARBA" id="ARBA00009289"/>
    </source>
</evidence>
<organism evidence="10 12">
    <name type="scientific">Rhizophagus clarus</name>
    <dbReference type="NCBI Taxonomy" id="94130"/>
    <lineage>
        <taxon>Eukaryota</taxon>
        <taxon>Fungi</taxon>
        <taxon>Fungi incertae sedis</taxon>
        <taxon>Mucoromycota</taxon>
        <taxon>Glomeromycotina</taxon>
        <taxon>Glomeromycetes</taxon>
        <taxon>Glomerales</taxon>
        <taxon>Glomeraceae</taxon>
        <taxon>Rhizophagus</taxon>
    </lineage>
</organism>
<reference evidence="11" key="2">
    <citation type="submission" date="2019-10" db="EMBL/GenBank/DDBJ databases">
        <title>Conservation and host-specific expression of non-tandemly repeated heterogenous ribosome RNA gene in arbuscular mycorrhizal fungi.</title>
        <authorList>
            <person name="Maeda T."/>
            <person name="Kobayashi Y."/>
            <person name="Nakagawa T."/>
            <person name="Ezawa T."/>
            <person name="Yamaguchi K."/>
            <person name="Bino T."/>
            <person name="Nishimoto Y."/>
            <person name="Shigenobu S."/>
            <person name="Kawaguchi M."/>
        </authorList>
    </citation>
    <scope>NUCLEOTIDE SEQUENCE</scope>
    <source>
        <strain evidence="11">HR1</strain>
    </source>
</reference>
<evidence type="ECO:0000256" key="1">
    <source>
        <dbReference type="ARBA" id="ARBA00004648"/>
    </source>
</evidence>
<dbReference type="Pfam" id="PF04573">
    <property type="entry name" value="SPC22"/>
    <property type="match status" value="1"/>
</dbReference>
<comment type="similarity">
    <text evidence="2 9">Belongs to the SPCS3 family.</text>
</comment>
<dbReference type="PANTHER" id="PTHR12804">
    <property type="entry name" value="MICROSOMAL SIGNAL PEPTIDASE 23 KD SUBUNIT SPC22/23"/>
    <property type="match status" value="1"/>
</dbReference>
<dbReference type="GO" id="GO:0005787">
    <property type="term" value="C:signal peptidase complex"/>
    <property type="evidence" value="ECO:0007669"/>
    <property type="project" value="UniProtKB-UniRule"/>
</dbReference>
<dbReference type="PIRSF" id="PIRSF016089">
    <property type="entry name" value="SPC22"/>
    <property type="match status" value="1"/>
</dbReference>
<evidence type="ECO:0000313" key="10">
    <source>
        <dbReference type="EMBL" id="GBB99463.1"/>
    </source>
</evidence>
<comment type="caution">
    <text evidence="10">The sequence shown here is derived from an EMBL/GenBank/DDBJ whole genome shotgun (WGS) entry which is preliminary data.</text>
</comment>
<dbReference type="GO" id="GO:0045047">
    <property type="term" value="P:protein targeting to ER"/>
    <property type="evidence" value="ECO:0007669"/>
    <property type="project" value="TreeGrafter"/>
</dbReference>
<keyword evidence="5" id="KW-0735">Signal-anchor</keyword>
<keyword evidence="4 9" id="KW-0256">Endoplasmic reticulum</keyword>
<comment type="function">
    <text evidence="8">Essential component of the signal peptidase complex (SPC) which catalyzes the cleavage of N-terminal signal sequences from nascent proteins as they are translocated into the lumen of the endoplasmic reticulum. Essential for the SPC catalytic activity, possibly by stabilizing and positioning the active center of the complex close to the lumenal surface. Essential for viability.</text>
</comment>
<evidence type="ECO:0000313" key="12">
    <source>
        <dbReference type="Proteomes" id="UP000247702"/>
    </source>
</evidence>
<keyword evidence="7 9" id="KW-0472">Membrane</keyword>
<sequence length="159" mass="18369">MSILDIYQSTKSPSHLCVQVKNIKVWHYDFEEGEDKGLREFAFVTMDIDADFTSLFTFNTKAIFVSVIVEYETTTHKRNQIMLWSTTITNNSTSRIKSHKTLNKYSLYDITQSFNGVNGTYIIEWNIIPKVGMIKYGRADSDDSKFVCAFPMINNNTFT</sequence>
<gene>
    <name evidence="11" type="ORF">RCL2_002350200</name>
    <name evidence="10" type="ORF">RclHR1_03530010</name>
</gene>
<evidence type="ECO:0000313" key="11">
    <source>
        <dbReference type="EMBL" id="GES96898.1"/>
    </source>
</evidence>
<dbReference type="AlphaFoldDB" id="A0A2Z6RBF3"/>
<evidence type="ECO:0000256" key="7">
    <source>
        <dbReference type="ARBA" id="ARBA00023136"/>
    </source>
</evidence>
<evidence type="ECO:0000256" key="3">
    <source>
        <dbReference type="ARBA" id="ARBA00022692"/>
    </source>
</evidence>
<dbReference type="EMBL" id="BEXD01002813">
    <property type="protein sequence ID" value="GBB99463.1"/>
    <property type="molecule type" value="Genomic_DNA"/>
</dbReference>
<evidence type="ECO:0000256" key="9">
    <source>
        <dbReference type="PIRNR" id="PIRNR016089"/>
    </source>
</evidence>
<dbReference type="PANTHER" id="PTHR12804:SF0">
    <property type="entry name" value="SIGNAL PEPTIDASE COMPLEX SUBUNIT 3"/>
    <property type="match status" value="1"/>
</dbReference>
<dbReference type="GO" id="GO:0006465">
    <property type="term" value="P:signal peptide processing"/>
    <property type="evidence" value="ECO:0007669"/>
    <property type="project" value="UniProtKB-UniRule"/>
</dbReference>
<name>A0A2Z6RBF3_9GLOM</name>
<evidence type="ECO:0000256" key="5">
    <source>
        <dbReference type="ARBA" id="ARBA00022968"/>
    </source>
</evidence>
<dbReference type="Proteomes" id="UP000615446">
    <property type="component" value="Unassembled WGS sequence"/>
</dbReference>
<keyword evidence="12" id="KW-1185">Reference proteome</keyword>
<protein>
    <recommendedName>
        <fullName evidence="9">Signal peptidase subunit 3</fullName>
    </recommendedName>
</protein>
<dbReference type="EMBL" id="BLAL01000252">
    <property type="protein sequence ID" value="GES96898.1"/>
    <property type="molecule type" value="Genomic_DNA"/>
</dbReference>
<dbReference type="OrthoDB" id="10261524at2759"/>
<proteinExistence type="inferred from homology"/>
<dbReference type="Proteomes" id="UP000247702">
    <property type="component" value="Unassembled WGS sequence"/>
</dbReference>
<keyword evidence="6" id="KW-1133">Transmembrane helix</keyword>